<keyword evidence="4 7" id="KW-0413">Isomerase</keyword>
<dbReference type="PANTHER" id="PTHR48073">
    <property type="entry name" value="O-SUCCINYLBENZOATE SYNTHASE-RELATED"/>
    <property type="match status" value="1"/>
</dbReference>
<dbReference type="SMART" id="SM00922">
    <property type="entry name" value="MR_MLE"/>
    <property type="match status" value="1"/>
</dbReference>
<dbReference type="InterPro" id="IPR029017">
    <property type="entry name" value="Enolase-like_N"/>
</dbReference>
<dbReference type="RefSeq" id="WP_126812499.1">
    <property type="nucleotide sequence ID" value="NZ_NGKC01000003.1"/>
</dbReference>
<name>A0A430AYX8_9ENTE</name>
<evidence type="ECO:0000256" key="6">
    <source>
        <dbReference type="PIRSR" id="PIRSR634603-3"/>
    </source>
</evidence>
<feature type="binding site" evidence="6">
    <location>
        <position position="189"/>
    </location>
    <ligand>
        <name>Mg(2+)</name>
        <dbReference type="ChEBI" id="CHEBI:18420"/>
    </ligand>
</feature>
<dbReference type="AlphaFoldDB" id="A0A430AYX8"/>
<evidence type="ECO:0000259" key="8">
    <source>
        <dbReference type="SMART" id="SM00922"/>
    </source>
</evidence>
<dbReference type="OrthoDB" id="9775391at2"/>
<dbReference type="GO" id="GO:0000287">
    <property type="term" value="F:magnesium ion binding"/>
    <property type="evidence" value="ECO:0007669"/>
    <property type="project" value="UniProtKB-ARBA"/>
</dbReference>
<evidence type="ECO:0000256" key="7">
    <source>
        <dbReference type="RuleBase" id="RU366006"/>
    </source>
</evidence>
<comment type="similarity">
    <text evidence="1 7">Belongs to the mandelate racemase/muconate lactonizing enzyme family.</text>
</comment>
<dbReference type="GO" id="GO:0009063">
    <property type="term" value="P:amino acid catabolic process"/>
    <property type="evidence" value="ECO:0007669"/>
    <property type="project" value="InterPro"/>
</dbReference>
<dbReference type="EC" id="5.1.1.-" evidence="7"/>
<keyword evidence="2 6" id="KW-0479">Metal-binding</keyword>
<dbReference type="Gene3D" id="3.20.20.120">
    <property type="entry name" value="Enolase-like C-terminal domain"/>
    <property type="match status" value="1"/>
</dbReference>
<dbReference type="Gene3D" id="3.30.390.10">
    <property type="entry name" value="Enolase-like, N-terminal domain"/>
    <property type="match status" value="1"/>
</dbReference>
<dbReference type="Proteomes" id="UP000286773">
    <property type="component" value="Unassembled WGS sequence"/>
</dbReference>
<evidence type="ECO:0000313" key="10">
    <source>
        <dbReference type="Proteomes" id="UP000286773"/>
    </source>
</evidence>
<evidence type="ECO:0000256" key="3">
    <source>
        <dbReference type="ARBA" id="ARBA00022842"/>
    </source>
</evidence>
<keyword evidence="3 6" id="KW-0460">Magnesium</keyword>
<dbReference type="CDD" id="cd03319">
    <property type="entry name" value="L-Ala-DL-Glu_epimerase"/>
    <property type="match status" value="1"/>
</dbReference>
<keyword evidence="10" id="KW-1185">Reference proteome</keyword>
<dbReference type="Pfam" id="PF02746">
    <property type="entry name" value="MR_MLE_N"/>
    <property type="match status" value="1"/>
</dbReference>
<accession>A0A430AYX8</accession>
<dbReference type="Pfam" id="PF13378">
    <property type="entry name" value="MR_MLE_C"/>
    <property type="match status" value="1"/>
</dbReference>
<protein>
    <recommendedName>
        <fullName evidence="7">Dipeptide epimerase</fullName>
        <ecNumber evidence="7">5.1.1.-</ecNumber>
    </recommendedName>
</protein>
<feature type="domain" description="Mandelate racemase/muconate lactonizing enzyme C-terminal" evidence="8">
    <location>
        <begin position="140"/>
        <end position="236"/>
    </location>
</feature>
<comment type="caution">
    <text evidence="9">The sequence shown here is derived from an EMBL/GenBank/DDBJ whole genome shotgun (WGS) entry which is preliminary data.</text>
</comment>
<dbReference type="GO" id="GO:0016855">
    <property type="term" value="F:racemase and epimerase activity, acting on amino acids and derivatives"/>
    <property type="evidence" value="ECO:0007669"/>
    <property type="project" value="UniProtKB-UniRule"/>
</dbReference>
<dbReference type="PROSITE" id="PS00909">
    <property type="entry name" value="MR_MLE_2"/>
    <property type="match status" value="1"/>
</dbReference>
<dbReference type="InterPro" id="IPR034603">
    <property type="entry name" value="Dipeptide_epimerase"/>
</dbReference>
<dbReference type="InterPro" id="IPR013341">
    <property type="entry name" value="Mandelate_racemase_N_dom"/>
</dbReference>
<evidence type="ECO:0000256" key="5">
    <source>
        <dbReference type="PIRSR" id="PIRSR634603-1"/>
    </source>
</evidence>
<dbReference type="SFLD" id="SFLDF00009">
    <property type="entry name" value="o-succinylbenzoate_synthase"/>
    <property type="match status" value="1"/>
</dbReference>
<feature type="binding site" evidence="6">
    <location>
        <position position="240"/>
    </location>
    <ligand>
        <name>Mg(2+)</name>
        <dbReference type="ChEBI" id="CHEBI:18420"/>
    </ligand>
</feature>
<comment type="cofactor">
    <cofactor evidence="6 7">
        <name>Mg(2+)</name>
        <dbReference type="ChEBI" id="CHEBI:18420"/>
    </cofactor>
    <text evidence="6 7">Binds 1 Mg(2+) ion per subunit.</text>
</comment>
<evidence type="ECO:0000313" key="9">
    <source>
        <dbReference type="EMBL" id="RSU13263.1"/>
    </source>
</evidence>
<dbReference type="InterPro" id="IPR013342">
    <property type="entry name" value="Mandelate_racemase_C"/>
</dbReference>
<feature type="binding site" evidence="6">
    <location>
        <position position="215"/>
    </location>
    <ligand>
        <name>Mg(2+)</name>
        <dbReference type="ChEBI" id="CHEBI:18420"/>
    </ligand>
</feature>
<dbReference type="SUPFAM" id="SSF51604">
    <property type="entry name" value="Enolase C-terminal domain-like"/>
    <property type="match status" value="1"/>
</dbReference>
<dbReference type="InterPro" id="IPR036849">
    <property type="entry name" value="Enolase-like_C_sf"/>
</dbReference>
<evidence type="ECO:0000256" key="2">
    <source>
        <dbReference type="ARBA" id="ARBA00022723"/>
    </source>
</evidence>
<feature type="active site" description="Proton acceptor; specific for (R)-substrate epimerization" evidence="5">
    <location>
        <position position="161"/>
    </location>
</feature>
<dbReference type="InterPro" id="IPR018110">
    <property type="entry name" value="Mandel_Rmase/mucon_lact_enz_CS"/>
</dbReference>
<dbReference type="InterPro" id="IPR029065">
    <property type="entry name" value="Enolase_C-like"/>
</dbReference>
<dbReference type="SFLD" id="SFLDG00180">
    <property type="entry name" value="muconate_cycloisomerase"/>
    <property type="match status" value="1"/>
</dbReference>
<evidence type="ECO:0000256" key="4">
    <source>
        <dbReference type="ARBA" id="ARBA00023235"/>
    </source>
</evidence>
<dbReference type="SFLD" id="SFLDS00001">
    <property type="entry name" value="Enolase"/>
    <property type="match status" value="1"/>
</dbReference>
<organism evidence="9 10">
    <name type="scientific">Vagococcus acidifermentans</name>
    <dbReference type="NCBI Taxonomy" id="564710"/>
    <lineage>
        <taxon>Bacteria</taxon>
        <taxon>Bacillati</taxon>
        <taxon>Bacillota</taxon>
        <taxon>Bacilli</taxon>
        <taxon>Lactobacillales</taxon>
        <taxon>Enterococcaceae</taxon>
        <taxon>Vagococcus</taxon>
    </lineage>
</organism>
<dbReference type="GO" id="GO:0006518">
    <property type="term" value="P:peptide metabolic process"/>
    <property type="evidence" value="ECO:0007669"/>
    <property type="project" value="UniProtKB-ARBA"/>
</dbReference>
<evidence type="ECO:0000256" key="1">
    <source>
        <dbReference type="ARBA" id="ARBA00008031"/>
    </source>
</evidence>
<dbReference type="EMBL" id="NGKC01000003">
    <property type="protein sequence ID" value="RSU13263.1"/>
    <property type="molecule type" value="Genomic_DNA"/>
</dbReference>
<dbReference type="SUPFAM" id="SSF54826">
    <property type="entry name" value="Enolase N-terminal domain-like"/>
    <property type="match status" value="1"/>
</dbReference>
<dbReference type="FunFam" id="3.30.390.10:FF:000009">
    <property type="entry name" value="Hydrophobic dipeptide epimerase"/>
    <property type="match status" value="1"/>
</dbReference>
<reference evidence="9 10" key="1">
    <citation type="submission" date="2017-05" db="EMBL/GenBank/DDBJ databases">
        <title>Vagococcus spp. assemblies.</title>
        <authorList>
            <person name="Gulvik C.A."/>
        </authorList>
    </citation>
    <scope>NUCLEOTIDE SEQUENCE [LARGE SCALE GENOMIC DNA]</scope>
    <source>
        <strain evidence="9 10">LMG 24798</strain>
    </source>
</reference>
<dbReference type="PANTHER" id="PTHR48073:SF2">
    <property type="entry name" value="O-SUCCINYLBENZOATE SYNTHASE"/>
    <property type="match status" value="1"/>
</dbReference>
<proteinExistence type="inferred from homology"/>
<sequence>MKITKIDVMPRKTLLKEPFKISLGWIDHSVSAVVHIHTDEGISGCGEGSPGILITGETLDGTVACIELFAKSLIGVNPLDIEKVHDIMDRIAAHAPSAKAAIDIACYDILGKKAGLPVYQLLGGHDHVVKTDMTVGIESPERMAEKAKYYVAKGFDTIKIKVGDDFATDLLRVKHIREAVGSGVALRLDANQGWSPKEAVTLIHRLADYDIELVEQPVPYNDFDGLKFVTSHVDVPIMSDESCFDSADALKLVADRVVDIVNIKLMKCGGIFEALRISNVCQAAGVECMIGCMVEETNIGVTAAAHLAAGNKNITRADLDAVFSLENTPVTGGITTELTSLLTLDSSISGLGFDIT</sequence>
<gene>
    <name evidence="9" type="ORF">CBF27_03515</name>
</gene>
<feature type="active site" description="Proton acceptor; specific for (S)-substrate epimerization" evidence="5">
    <location>
        <position position="264"/>
    </location>
</feature>